<keyword evidence="4" id="KW-1185">Reference proteome</keyword>
<feature type="transmembrane region" description="Helical" evidence="1">
    <location>
        <begin position="117"/>
        <end position="132"/>
    </location>
</feature>
<feature type="domain" description="DUF418" evidence="2">
    <location>
        <begin position="227"/>
        <end position="380"/>
    </location>
</feature>
<dbReference type="PANTHER" id="PTHR30590">
    <property type="entry name" value="INNER MEMBRANE PROTEIN"/>
    <property type="match status" value="1"/>
</dbReference>
<accession>A0A160IJV8</accession>
<feature type="transmembrane region" description="Helical" evidence="1">
    <location>
        <begin position="272"/>
        <end position="292"/>
    </location>
</feature>
<feature type="transmembrane region" description="Helical" evidence="1">
    <location>
        <begin position="337"/>
        <end position="361"/>
    </location>
</feature>
<dbReference type="PANTHER" id="PTHR30590:SF2">
    <property type="entry name" value="INNER MEMBRANE PROTEIN"/>
    <property type="match status" value="1"/>
</dbReference>
<feature type="transmembrane region" description="Helical" evidence="1">
    <location>
        <begin position="239"/>
        <end position="260"/>
    </location>
</feature>
<dbReference type="Proteomes" id="UP000076623">
    <property type="component" value="Chromosome"/>
</dbReference>
<feature type="transmembrane region" description="Helical" evidence="1">
    <location>
        <begin position="12"/>
        <end position="34"/>
    </location>
</feature>
<dbReference type="RefSeq" id="WP_066392324.1">
    <property type="nucleotide sequence ID" value="NZ_CP015378.1"/>
</dbReference>
<evidence type="ECO:0000259" key="2">
    <source>
        <dbReference type="Pfam" id="PF04235"/>
    </source>
</evidence>
<protein>
    <recommendedName>
        <fullName evidence="2">DUF418 domain-containing protein</fullName>
    </recommendedName>
</protein>
<name>A0A160IJV8_9BACL</name>
<evidence type="ECO:0000313" key="3">
    <source>
        <dbReference type="EMBL" id="ANC76353.1"/>
    </source>
</evidence>
<keyword evidence="1" id="KW-1133">Transmembrane helix</keyword>
<organism evidence="3 4">
    <name type="scientific">Fictibacillus phosphorivorans</name>
    <dbReference type="NCBI Taxonomy" id="1221500"/>
    <lineage>
        <taxon>Bacteria</taxon>
        <taxon>Bacillati</taxon>
        <taxon>Bacillota</taxon>
        <taxon>Bacilli</taxon>
        <taxon>Bacillales</taxon>
        <taxon>Fictibacillaceae</taxon>
        <taxon>Fictibacillus</taxon>
    </lineage>
</organism>
<dbReference type="InterPro" id="IPR007349">
    <property type="entry name" value="DUF418"/>
</dbReference>
<evidence type="ECO:0000256" key="1">
    <source>
        <dbReference type="SAM" id="Phobius"/>
    </source>
</evidence>
<feature type="transmembrane region" description="Helical" evidence="1">
    <location>
        <begin position="312"/>
        <end position="331"/>
    </location>
</feature>
<dbReference type="EMBL" id="CP015378">
    <property type="protein sequence ID" value="ANC76353.1"/>
    <property type="molecule type" value="Genomic_DNA"/>
</dbReference>
<proteinExistence type="predicted"/>
<feature type="transmembrane region" description="Helical" evidence="1">
    <location>
        <begin position="94"/>
        <end position="111"/>
    </location>
</feature>
<keyword evidence="1" id="KW-0812">Transmembrane</keyword>
<dbReference type="InterPro" id="IPR052529">
    <property type="entry name" value="Bact_Transport_Assoc"/>
</dbReference>
<dbReference type="STRING" id="1221500.ABE65_005860"/>
<keyword evidence="1" id="KW-0472">Membrane</keyword>
<gene>
    <name evidence="3" type="ORF">ABE65_005860</name>
</gene>
<evidence type="ECO:0000313" key="4">
    <source>
        <dbReference type="Proteomes" id="UP000076623"/>
    </source>
</evidence>
<dbReference type="KEGG" id="fpn:ABE65_005860"/>
<dbReference type="Pfam" id="PF04235">
    <property type="entry name" value="DUF418"/>
    <property type="match status" value="1"/>
</dbReference>
<feature type="transmembrane region" description="Helical" evidence="1">
    <location>
        <begin position="139"/>
        <end position="156"/>
    </location>
</feature>
<dbReference type="AlphaFoldDB" id="A0A160IJV8"/>
<feature type="transmembrane region" description="Helical" evidence="1">
    <location>
        <begin position="54"/>
        <end position="74"/>
    </location>
</feature>
<sequence length="398" mass="45866">MSLVKQRINIIDGIRGFSLLGILLANLLIFQFGIFGKDEIHYYQLSTVDTYAYYFTKVVIEGAFLPIFMFIFGYSLILMRNKLKENNKRVKWHLFRRFALLMTLGILHSTYLWEGDILFVYGLMGVLLLVMVNRKPKTLLIWAVLLFSLLFIGSLFEAEEIKMIRADKIDLYMKQTQEIYGSGTYSEIRAHSLDDEMLDMSGGEAAFMLFLTPFVLSPMFLIGMYAAHRKWLQNTSSKIKQFTILSGLFIPIGLLLKATPLLSKQWDYRLDMSMIGGSMLAIGYISLFVYMYNHQKFRRFLSGFESMGKLSLTNYLMQSMICTFLFYGYGLGWFGDLGVILATVVGVIIFGTQALLSSIYLKYLPIGPIEYLVRLVVYLKIPKFKKHTSLEYNHKKAI</sequence>
<feature type="transmembrane region" description="Helical" evidence="1">
    <location>
        <begin position="205"/>
        <end position="227"/>
    </location>
</feature>
<reference evidence="3 4" key="1">
    <citation type="submission" date="2016-04" db="EMBL/GenBank/DDBJ databases">
        <title>Complete genome sequence of Fictibacillus phosphorivorans G25-29, a strain toxic to nematodes.</title>
        <authorList>
            <person name="Zheng Z."/>
        </authorList>
    </citation>
    <scope>NUCLEOTIDE SEQUENCE [LARGE SCALE GENOMIC DNA]</scope>
    <source>
        <strain evidence="3 4">G25-29</strain>
    </source>
</reference>